<name>A0A7D6E7I4_9MYCO</name>
<dbReference type="InterPro" id="IPR013762">
    <property type="entry name" value="Integrase-like_cat_sf"/>
</dbReference>
<keyword evidence="6" id="KW-1185">Reference proteome</keyword>
<evidence type="ECO:0000313" key="6">
    <source>
        <dbReference type="Proteomes" id="UP000510682"/>
    </source>
</evidence>
<organism evidence="5 6">
    <name type="scientific">Mycobacterium vicinigordonae</name>
    <dbReference type="NCBI Taxonomy" id="1719132"/>
    <lineage>
        <taxon>Bacteria</taxon>
        <taxon>Bacillati</taxon>
        <taxon>Actinomycetota</taxon>
        <taxon>Actinomycetes</taxon>
        <taxon>Mycobacteriales</taxon>
        <taxon>Mycobacteriaceae</taxon>
        <taxon>Mycobacterium</taxon>
    </lineage>
</organism>
<dbReference type="EMBL" id="CP059165">
    <property type="protein sequence ID" value="QLL08982.1"/>
    <property type="molecule type" value="Genomic_DNA"/>
</dbReference>
<evidence type="ECO:0000256" key="1">
    <source>
        <dbReference type="ARBA" id="ARBA00008857"/>
    </source>
</evidence>
<accession>A0A7D6E7I4</accession>
<dbReference type="InterPro" id="IPR010998">
    <property type="entry name" value="Integrase_recombinase_N"/>
</dbReference>
<dbReference type="InterPro" id="IPR050090">
    <property type="entry name" value="Tyrosine_recombinase_XerCD"/>
</dbReference>
<dbReference type="AlphaFoldDB" id="A0A7D6E7I4"/>
<dbReference type="PANTHER" id="PTHR30349">
    <property type="entry name" value="PHAGE INTEGRASE-RELATED"/>
    <property type="match status" value="1"/>
</dbReference>
<dbReference type="PANTHER" id="PTHR30349:SF64">
    <property type="entry name" value="PROPHAGE INTEGRASE INTD-RELATED"/>
    <property type="match status" value="1"/>
</dbReference>
<dbReference type="PROSITE" id="PS51898">
    <property type="entry name" value="TYR_RECOMBINASE"/>
    <property type="match status" value="1"/>
</dbReference>
<feature type="domain" description="Tyr recombinase" evidence="4">
    <location>
        <begin position="170"/>
        <end position="352"/>
    </location>
</feature>
<dbReference type="RefSeq" id="WP_180917567.1">
    <property type="nucleotide sequence ID" value="NZ_CP059165.1"/>
</dbReference>
<dbReference type="Gene3D" id="1.10.150.130">
    <property type="match status" value="1"/>
</dbReference>
<dbReference type="KEGG" id="mgor:H0P51_08860"/>
<dbReference type="SUPFAM" id="SSF56349">
    <property type="entry name" value="DNA breaking-rejoining enzymes"/>
    <property type="match status" value="1"/>
</dbReference>
<reference evidence="6" key="3">
    <citation type="submission" date="2023-07" db="EMBL/GenBank/DDBJ databases">
        <title>Description of Mycobacterium gordonae subsp. intergordonae subsp.nov. and Mycobacterium gordonae subsp. gordonae subsp. nov.</title>
        <authorList>
            <person name="Huang H."/>
        </authorList>
    </citation>
    <scope>NUCLEOTIDE SEQUENCE [LARGE SCALE GENOMIC DNA]</scope>
    <source>
        <strain evidence="6">24</strain>
    </source>
</reference>
<sequence length="368" mass="40881">MAVVQAYETKQGRRYRVRYRTPDNRQTDKRGFRTKRDAERFANTVEVAKLKGEYVNPADARRTLDDLGQVWLDRQKGHLKPSGYAVMETTWRVRVKPRWGLVALGDIKPTAVQGWMTELGQTAEGRKAIGPAAIKRSHYVLSQILTDAVTDNLIPKNPATGLKLPKTSRKRPVYLTHRHVDDLADAAGEYRTLVLLLAYTGMRWGEAIGLRVADLDLLRKRAVIRENAVQSGNSIHVGTPKSHKQRSIPLPEFLVPLLARQCEEKGREDLLFGEGDHVRRPHPVSGWFAKAVTESKVPRVTPHDLRHTAASLAVSAGANVKAVQRMLGHASAAMTLDLYADLFDDDLEGVAVALDTARAEAASKVTGR</sequence>
<protein>
    <submittedName>
        <fullName evidence="5">Tyrosine-type recombinase/integrase</fullName>
    </submittedName>
</protein>
<dbReference type="Pfam" id="PF00589">
    <property type="entry name" value="Phage_integrase"/>
    <property type="match status" value="1"/>
</dbReference>
<dbReference type="CDD" id="cd01189">
    <property type="entry name" value="INT_ICEBs1_C_like"/>
    <property type="match status" value="1"/>
</dbReference>
<reference evidence="6" key="1">
    <citation type="submission" date="2020-07" db="EMBL/GenBank/DDBJ databases">
        <title>Description of Mycobacterium gordonae subsp. intergordonae subsp.nov. and Mycobacterium gordonae subsp. gordonae subsp. nov.</title>
        <authorList>
            <person name="Yu X."/>
        </authorList>
    </citation>
    <scope>NUCLEOTIDE SEQUENCE [LARGE SCALE GENOMIC DNA]</scope>
    <source>
        <strain evidence="6">24</strain>
    </source>
</reference>
<dbReference type="GO" id="GO:0003677">
    <property type="term" value="F:DNA binding"/>
    <property type="evidence" value="ECO:0007669"/>
    <property type="project" value="UniProtKB-KW"/>
</dbReference>
<dbReference type="InterPro" id="IPR011010">
    <property type="entry name" value="DNA_brk_join_enz"/>
</dbReference>
<dbReference type="GO" id="GO:0015074">
    <property type="term" value="P:DNA integration"/>
    <property type="evidence" value="ECO:0007669"/>
    <property type="project" value="InterPro"/>
</dbReference>
<reference evidence="5 6" key="2">
    <citation type="submission" date="2020-07" db="EMBL/GenBank/DDBJ databases">
        <authorList>
            <person name="Yu X."/>
        </authorList>
    </citation>
    <scope>NUCLEOTIDE SEQUENCE [LARGE SCALE GENOMIC DNA]</scope>
    <source>
        <strain evidence="6">24</strain>
    </source>
</reference>
<dbReference type="InterPro" id="IPR002104">
    <property type="entry name" value="Integrase_catalytic"/>
</dbReference>
<gene>
    <name evidence="5" type="ORF">H0P51_08860</name>
</gene>
<evidence type="ECO:0000313" key="5">
    <source>
        <dbReference type="EMBL" id="QLL08982.1"/>
    </source>
</evidence>
<dbReference type="Gene3D" id="1.10.443.10">
    <property type="entry name" value="Intergrase catalytic core"/>
    <property type="match status" value="1"/>
</dbReference>
<proteinExistence type="inferred from homology"/>
<keyword evidence="3" id="KW-0233">DNA recombination</keyword>
<keyword evidence="2" id="KW-0238">DNA-binding</keyword>
<comment type="similarity">
    <text evidence="1">Belongs to the 'phage' integrase family.</text>
</comment>
<evidence type="ECO:0000256" key="3">
    <source>
        <dbReference type="ARBA" id="ARBA00023172"/>
    </source>
</evidence>
<dbReference type="GO" id="GO:0006310">
    <property type="term" value="P:DNA recombination"/>
    <property type="evidence" value="ECO:0007669"/>
    <property type="project" value="UniProtKB-KW"/>
</dbReference>
<evidence type="ECO:0000259" key="4">
    <source>
        <dbReference type="PROSITE" id="PS51898"/>
    </source>
</evidence>
<evidence type="ECO:0000256" key="2">
    <source>
        <dbReference type="ARBA" id="ARBA00023125"/>
    </source>
</evidence>
<dbReference type="Proteomes" id="UP000510682">
    <property type="component" value="Chromosome"/>
</dbReference>